<keyword evidence="3" id="KW-0862">Zinc</keyword>
<dbReference type="GO" id="GO:0046872">
    <property type="term" value="F:metal ion binding"/>
    <property type="evidence" value="ECO:0007669"/>
    <property type="project" value="UniProtKB-KW"/>
</dbReference>
<sequence>MQDLQGHEQAERYAAARKRLGLEGGQRGLGALEYAAGQEGLTRGQLTAFMDRALAKYELKRIDPGSTVGAVGAQSIGEPGTQMTLKTFHFAGVASMNVTLGVPRIKEIINGAKNISTPIMK</sequence>
<accession>A0A699YNQ1</accession>
<keyword evidence="5" id="KW-0240">DNA-directed RNA polymerase</keyword>
<dbReference type="GO" id="GO:0003677">
    <property type="term" value="F:DNA binding"/>
    <property type="evidence" value="ECO:0007669"/>
    <property type="project" value="InterPro"/>
</dbReference>
<evidence type="ECO:0000259" key="4">
    <source>
        <dbReference type="Pfam" id="PF04998"/>
    </source>
</evidence>
<dbReference type="InterPro" id="IPR007081">
    <property type="entry name" value="RNA_pol_Rpb1_5"/>
</dbReference>
<protein>
    <recommendedName>
        <fullName evidence="1">DNA-directed RNA polymerase</fullName>
        <ecNumber evidence="1">2.7.7.6</ecNumber>
    </recommendedName>
</protein>
<gene>
    <name evidence="5" type="ORF">HaLaN_04538</name>
</gene>
<keyword evidence="5" id="KW-0804">Transcription</keyword>
<evidence type="ECO:0000313" key="5">
    <source>
        <dbReference type="EMBL" id="GFH09408.1"/>
    </source>
</evidence>
<name>A0A699YNQ1_HAELA</name>
<evidence type="ECO:0000256" key="3">
    <source>
        <dbReference type="ARBA" id="ARBA00022833"/>
    </source>
</evidence>
<dbReference type="PANTHER" id="PTHR48446">
    <property type="entry name" value="DNA-DIRECTED RNA POLYMERASE SUBUNIT BETA' N-TERMINAL SECTION"/>
    <property type="match status" value="1"/>
</dbReference>
<dbReference type="SUPFAM" id="SSF64484">
    <property type="entry name" value="beta and beta-prime subunits of DNA dependent RNA-polymerase"/>
    <property type="match status" value="1"/>
</dbReference>
<proteinExistence type="predicted"/>
<dbReference type="GO" id="GO:0003899">
    <property type="term" value="F:DNA-directed RNA polymerase activity"/>
    <property type="evidence" value="ECO:0007669"/>
    <property type="project" value="UniProtKB-EC"/>
</dbReference>
<organism evidence="5 6">
    <name type="scientific">Haematococcus lacustris</name>
    <name type="common">Green alga</name>
    <name type="synonym">Haematococcus pluvialis</name>
    <dbReference type="NCBI Taxonomy" id="44745"/>
    <lineage>
        <taxon>Eukaryota</taxon>
        <taxon>Viridiplantae</taxon>
        <taxon>Chlorophyta</taxon>
        <taxon>core chlorophytes</taxon>
        <taxon>Chlorophyceae</taxon>
        <taxon>CS clade</taxon>
        <taxon>Chlamydomonadales</taxon>
        <taxon>Haematococcaceae</taxon>
        <taxon>Haematococcus</taxon>
    </lineage>
</organism>
<dbReference type="EC" id="2.7.7.6" evidence="1"/>
<dbReference type="PANTHER" id="PTHR48446:SF1">
    <property type="entry name" value="DNA-DIRECTED RNA POLYMERASE SUBUNIT BETA' N-TERMINAL SECTION"/>
    <property type="match status" value="1"/>
</dbReference>
<dbReference type="AlphaFoldDB" id="A0A699YNQ1"/>
<evidence type="ECO:0000313" key="6">
    <source>
        <dbReference type="Proteomes" id="UP000485058"/>
    </source>
</evidence>
<feature type="non-terminal residue" evidence="5">
    <location>
        <position position="121"/>
    </location>
</feature>
<dbReference type="Proteomes" id="UP000485058">
    <property type="component" value="Unassembled WGS sequence"/>
</dbReference>
<dbReference type="EMBL" id="BLLF01000232">
    <property type="protein sequence ID" value="GFH09408.1"/>
    <property type="molecule type" value="Genomic_DNA"/>
</dbReference>
<feature type="domain" description="RNA polymerase Rpb1" evidence="4">
    <location>
        <begin position="47"/>
        <end position="120"/>
    </location>
</feature>
<keyword evidence="6" id="KW-1185">Reference proteome</keyword>
<dbReference type="InterPro" id="IPR015700">
    <property type="entry name" value="RPC1"/>
</dbReference>
<dbReference type="Pfam" id="PF04998">
    <property type="entry name" value="RNA_pol_Rpb1_5"/>
    <property type="match status" value="1"/>
</dbReference>
<evidence type="ECO:0000256" key="1">
    <source>
        <dbReference type="ARBA" id="ARBA00012418"/>
    </source>
</evidence>
<keyword evidence="2" id="KW-0479">Metal-binding</keyword>
<reference evidence="5 6" key="1">
    <citation type="submission" date="2020-02" db="EMBL/GenBank/DDBJ databases">
        <title>Draft genome sequence of Haematococcus lacustris strain NIES-144.</title>
        <authorList>
            <person name="Morimoto D."/>
            <person name="Nakagawa S."/>
            <person name="Yoshida T."/>
            <person name="Sawayama S."/>
        </authorList>
    </citation>
    <scope>NUCLEOTIDE SEQUENCE [LARGE SCALE GENOMIC DNA]</scope>
    <source>
        <strain evidence="5 6">NIES-144</strain>
    </source>
</reference>
<dbReference type="GO" id="GO:0006351">
    <property type="term" value="P:DNA-templated transcription"/>
    <property type="evidence" value="ECO:0007669"/>
    <property type="project" value="InterPro"/>
</dbReference>
<comment type="caution">
    <text evidence="5">The sequence shown here is derived from an EMBL/GenBank/DDBJ whole genome shotgun (WGS) entry which is preliminary data.</text>
</comment>
<evidence type="ECO:0000256" key="2">
    <source>
        <dbReference type="ARBA" id="ARBA00022723"/>
    </source>
</evidence>
<dbReference type="GO" id="GO:0000428">
    <property type="term" value="C:DNA-directed RNA polymerase complex"/>
    <property type="evidence" value="ECO:0007669"/>
    <property type="project" value="UniProtKB-KW"/>
</dbReference>
<feature type="non-terminal residue" evidence="5">
    <location>
        <position position="1"/>
    </location>
</feature>